<dbReference type="EMBL" id="UINC01094440">
    <property type="protein sequence ID" value="SVC49676.1"/>
    <property type="molecule type" value="Genomic_DNA"/>
</dbReference>
<sequence length="381" mass="43248">NNGSVWAQIGNDQCGKCGGSCFDENSCEYGVDNCADCMNIPNGLNLMDDCGICDNDFENNNNCNGTMADSLCTGWTWPWSGPDFDCFGKCFGTAIEDDCDECRTDIDAPEWNEDMNECGVCFEQYTCYPILLSEEEDYQYFSLRKDTLSFEFSLFMDTSSFNNISLTSATMDEFDFHIPEYVNITKSVDFVIESQLVSRDTISIIFPGTLKSNFTGEDMVLSYFFDGNQDTLPGDSLIFTLYTETLGDLNNDNIMDNYDITSFVNKWKYDKIEFELGPCTGDPPHFLPAFDNTFNIDDMGVFMLMWNWFSPLAVPRMERYENSGIPPTITIENDTLILDLIPFDNIATVGVQLNTFNSAIKIVDEKIKQEIDISLLRKWET</sequence>
<name>A0A382MLQ7_9ZZZZ</name>
<proteinExistence type="predicted"/>
<feature type="non-terminal residue" evidence="1">
    <location>
        <position position="1"/>
    </location>
</feature>
<protein>
    <submittedName>
        <fullName evidence="1">Uncharacterized protein</fullName>
    </submittedName>
</protein>
<feature type="non-terminal residue" evidence="1">
    <location>
        <position position="381"/>
    </location>
</feature>
<reference evidence="1" key="1">
    <citation type="submission" date="2018-05" db="EMBL/GenBank/DDBJ databases">
        <authorList>
            <person name="Lanie J.A."/>
            <person name="Ng W.-L."/>
            <person name="Kazmierczak K.M."/>
            <person name="Andrzejewski T.M."/>
            <person name="Davidsen T.M."/>
            <person name="Wayne K.J."/>
            <person name="Tettelin H."/>
            <person name="Glass J.I."/>
            <person name="Rusch D."/>
            <person name="Podicherti R."/>
            <person name="Tsui H.-C.T."/>
            <person name="Winkler M.E."/>
        </authorList>
    </citation>
    <scope>NUCLEOTIDE SEQUENCE</scope>
</reference>
<dbReference type="AlphaFoldDB" id="A0A382MLQ7"/>
<accession>A0A382MLQ7</accession>
<organism evidence="1">
    <name type="scientific">marine metagenome</name>
    <dbReference type="NCBI Taxonomy" id="408172"/>
    <lineage>
        <taxon>unclassified sequences</taxon>
        <taxon>metagenomes</taxon>
        <taxon>ecological metagenomes</taxon>
    </lineage>
</organism>
<gene>
    <name evidence="1" type="ORF">METZ01_LOCUS302530</name>
</gene>
<evidence type="ECO:0000313" key="1">
    <source>
        <dbReference type="EMBL" id="SVC49676.1"/>
    </source>
</evidence>